<dbReference type="Proteomes" id="UP000694863">
    <property type="component" value="Unplaced"/>
</dbReference>
<protein>
    <submittedName>
        <fullName evidence="2">DDB1- and CUL4-associated factor 8-like</fullName>
    </submittedName>
</protein>
<evidence type="ECO:0000313" key="1">
    <source>
        <dbReference type="Proteomes" id="UP000694863"/>
    </source>
</evidence>
<accession>A0AC55D4Q0</accession>
<reference evidence="2" key="1">
    <citation type="submission" date="2025-08" db="UniProtKB">
        <authorList>
            <consortium name="RefSeq"/>
        </authorList>
    </citation>
    <scope>IDENTIFICATION</scope>
</reference>
<proteinExistence type="predicted"/>
<name>A0AC55D4Q0_ECHTE</name>
<evidence type="ECO:0000313" key="2">
    <source>
        <dbReference type="RefSeq" id="XP_045146724.1"/>
    </source>
</evidence>
<keyword evidence="1" id="KW-1185">Reference proteome</keyword>
<gene>
    <name evidence="2" type="primary">LOC101659284</name>
</gene>
<organism evidence="1 2">
    <name type="scientific">Echinops telfairi</name>
    <name type="common">Lesser hedgehog tenrec</name>
    <dbReference type="NCBI Taxonomy" id="9371"/>
    <lineage>
        <taxon>Eukaryota</taxon>
        <taxon>Metazoa</taxon>
        <taxon>Chordata</taxon>
        <taxon>Craniata</taxon>
        <taxon>Vertebrata</taxon>
        <taxon>Euteleostomi</taxon>
        <taxon>Mammalia</taxon>
        <taxon>Eutheria</taxon>
        <taxon>Afrotheria</taxon>
        <taxon>Tenrecidae</taxon>
        <taxon>Tenrecinae</taxon>
        <taxon>Echinops</taxon>
    </lineage>
</organism>
<dbReference type="RefSeq" id="XP_045146724.1">
    <property type="nucleotide sequence ID" value="XM_045290789.1"/>
</dbReference>
<sequence>MSGAEGRVADQADLLASLPSSPEEVSGAEAGSAGSPEGELGAQDGRPLDHTNAESQVTDPIPSRDNSDVENLEDPENLSLSDENLSDGGHRTNVFQAKFLPNSADSVVATCGRDGQVRIAELASMPHYKITRCVAQHRGAAHKLALEPDSPYRFLSAGEDGMVFAIDLRLHQPASPLVVVRDRESKVGLYSIFVNPADVNQFAVAGKDQFVRIYDQRKINSISNNGVLKKICPPHLLGNDKMSVTCVVYSHDGTELLATYNDDDIYLFNSSDEEGAQYVKRYKGHRNNATVKGVNFYGPRSEFIMSGSDCGHIFFWEKSSCEIVQLLEADSEGPVNCLDPHPYLPVLASSGLDHEVKVWAPTGAGPSDLRGLKTVIKKNKLERDHDNVSQNSMLDSHMLWFLMNQLSQRGHRYPWQTVGLGGMDEEPEDSSSTSDSSDDDEGIPDAAQGMAS</sequence>